<keyword evidence="3" id="KW-1185">Reference proteome</keyword>
<name>A0ABQ6F156_9VIBR</name>
<accession>A0ABQ6F156</accession>
<keyword evidence="1" id="KW-0812">Transmembrane</keyword>
<keyword evidence="1" id="KW-0472">Membrane</keyword>
<comment type="caution">
    <text evidence="2">The sequence shown here is derived from an EMBL/GenBank/DDBJ whole genome shotgun (WGS) entry which is preliminary data.</text>
</comment>
<evidence type="ECO:0000313" key="3">
    <source>
        <dbReference type="Proteomes" id="UP001157138"/>
    </source>
</evidence>
<organism evidence="2 3">
    <name type="scientific">Vibrio zhanjiangensis</name>
    <dbReference type="NCBI Taxonomy" id="1046128"/>
    <lineage>
        <taxon>Bacteria</taxon>
        <taxon>Pseudomonadati</taxon>
        <taxon>Pseudomonadota</taxon>
        <taxon>Gammaproteobacteria</taxon>
        <taxon>Vibrionales</taxon>
        <taxon>Vibrionaceae</taxon>
        <taxon>Vibrio</taxon>
    </lineage>
</organism>
<protein>
    <submittedName>
        <fullName evidence="2">Uncharacterized protein</fullName>
    </submittedName>
</protein>
<evidence type="ECO:0000313" key="2">
    <source>
        <dbReference type="EMBL" id="GLT19180.1"/>
    </source>
</evidence>
<gene>
    <name evidence="2" type="ORF">GCM10007938_29620</name>
</gene>
<proteinExistence type="predicted"/>
<reference evidence="3" key="1">
    <citation type="journal article" date="2019" name="Int. J. Syst. Evol. Microbiol.">
        <title>The Global Catalogue of Microorganisms (GCM) 10K type strain sequencing project: providing services to taxonomists for standard genome sequencing and annotation.</title>
        <authorList>
            <consortium name="The Broad Institute Genomics Platform"/>
            <consortium name="The Broad Institute Genome Sequencing Center for Infectious Disease"/>
            <person name="Wu L."/>
            <person name="Ma J."/>
        </authorList>
    </citation>
    <scope>NUCLEOTIDE SEQUENCE [LARGE SCALE GENOMIC DNA]</scope>
    <source>
        <strain evidence="3">NBRC 108723</strain>
    </source>
</reference>
<dbReference type="Proteomes" id="UP001157138">
    <property type="component" value="Unassembled WGS sequence"/>
</dbReference>
<dbReference type="EMBL" id="BSPW01000067">
    <property type="protein sequence ID" value="GLT19180.1"/>
    <property type="molecule type" value="Genomic_DNA"/>
</dbReference>
<evidence type="ECO:0000256" key="1">
    <source>
        <dbReference type="SAM" id="Phobius"/>
    </source>
</evidence>
<feature type="transmembrane region" description="Helical" evidence="1">
    <location>
        <begin position="12"/>
        <end position="33"/>
    </location>
</feature>
<keyword evidence="1" id="KW-1133">Transmembrane helix</keyword>
<sequence length="61" mass="6980">MTLAETDAEAIMATASVESLYPFFILITSYLIIRLKSEQKDKMQSLENHSYLQLIDIKISL</sequence>